<protein>
    <recommendedName>
        <fullName evidence="1">DUF7079 domain-containing protein</fullName>
    </recommendedName>
</protein>
<dbReference type="AlphaFoldDB" id="A0AA94JGZ5"/>
<evidence type="ECO:0000313" key="3">
    <source>
        <dbReference type="Proteomes" id="UP000288002"/>
    </source>
</evidence>
<evidence type="ECO:0000313" key="2">
    <source>
        <dbReference type="EMBL" id="RVD76728.1"/>
    </source>
</evidence>
<sequence length="122" mass="14136">MGHSPTPCELYKIRAALSDIFVDTGVDYPYIAEQIKGYEPELIKTILYSEVAVVCADNLECVLPPIWTGFEPDSLNREIEQMLLANRTSRIRRQLHKLHTAWLRFSYRDVWKELSAHLKQSS</sequence>
<gene>
    <name evidence="2" type="ORF">A9HBioS_3268</name>
</gene>
<feature type="domain" description="DUF7079" evidence="1">
    <location>
        <begin position="13"/>
        <end position="116"/>
    </location>
</feature>
<organism evidence="2 3">
    <name type="scientific">Pseudomonas koreensis</name>
    <dbReference type="NCBI Taxonomy" id="198620"/>
    <lineage>
        <taxon>Bacteria</taxon>
        <taxon>Pseudomonadati</taxon>
        <taxon>Pseudomonadota</taxon>
        <taxon>Gammaproteobacteria</taxon>
        <taxon>Pseudomonadales</taxon>
        <taxon>Pseudomonadaceae</taxon>
        <taxon>Pseudomonas</taxon>
    </lineage>
</organism>
<dbReference type="Pfam" id="PF23296">
    <property type="entry name" value="DUF7079"/>
    <property type="match status" value="1"/>
</dbReference>
<dbReference type="Proteomes" id="UP000288002">
    <property type="component" value="Unassembled WGS sequence"/>
</dbReference>
<reference evidence="2 3" key="1">
    <citation type="submission" date="2016-10" db="EMBL/GenBank/DDBJ databases">
        <title>Search of new enzymes for the oxidation of sulfur compounds.</title>
        <authorList>
            <person name="Novo A."/>
            <person name="Moreira I.S."/>
            <person name="Castro P.M."/>
        </authorList>
    </citation>
    <scope>NUCLEOTIDE SEQUENCE [LARGE SCALE GENOMIC DNA]</scope>
    <source>
        <strain evidence="2 3">A9</strain>
    </source>
</reference>
<accession>A0AA94JGZ5</accession>
<name>A0AA94JGZ5_9PSED</name>
<comment type="caution">
    <text evidence="2">The sequence shown here is derived from an EMBL/GenBank/DDBJ whole genome shotgun (WGS) entry which is preliminary data.</text>
</comment>
<evidence type="ECO:0000259" key="1">
    <source>
        <dbReference type="Pfam" id="PF23296"/>
    </source>
</evidence>
<dbReference type="EMBL" id="MKWS01000010">
    <property type="protein sequence ID" value="RVD76728.1"/>
    <property type="molecule type" value="Genomic_DNA"/>
</dbReference>
<dbReference type="InterPro" id="IPR055507">
    <property type="entry name" value="DUF7079"/>
</dbReference>
<proteinExistence type="predicted"/>